<name>A0A875RY90_EENNA</name>
<evidence type="ECO:0000256" key="2">
    <source>
        <dbReference type="SAM" id="Phobius"/>
    </source>
</evidence>
<dbReference type="Proteomes" id="UP000662931">
    <property type="component" value="Chromosome 1"/>
</dbReference>
<gene>
    <name evidence="3" type="ORF">FOA43_000971</name>
</gene>
<evidence type="ECO:0000313" key="3">
    <source>
        <dbReference type="EMBL" id="QPG73658.1"/>
    </source>
</evidence>
<evidence type="ECO:0000256" key="1">
    <source>
        <dbReference type="SAM" id="MobiDB-lite"/>
    </source>
</evidence>
<dbReference type="AlphaFoldDB" id="A0A875RY90"/>
<feature type="compositionally biased region" description="Low complexity" evidence="1">
    <location>
        <begin position="276"/>
        <end position="292"/>
    </location>
</feature>
<dbReference type="OrthoDB" id="3998230at2759"/>
<feature type="compositionally biased region" description="Basic and acidic residues" evidence="1">
    <location>
        <begin position="261"/>
        <end position="271"/>
    </location>
</feature>
<proteinExistence type="predicted"/>
<feature type="region of interest" description="Disordered" evidence="1">
    <location>
        <begin position="250"/>
        <end position="316"/>
    </location>
</feature>
<dbReference type="GeneID" id="62194372"/>
<dbReference type="EMBL" id="CP064812">
    <property type="protein sequence ID" value="QPG73658.1"/>
    <property type="molecule type" value="Genomic_DNA"/>
</dbReference>
<keyword evidence="2" id="KW-0812">Transmembrane</keyword>
<keyword evidence="4" id="KW-1185">Reference proteome</keyword>
<dbReference type="RefSeq" id="XP_038777223.1">
    <property type="nucleotide sequence ID" value="XM_038921295.1"/>
</dbReference>
<feature type="transmembrane region" description="Helical" evidence="2">
    <location>
        <begin position="178"/>
        <end position="201"/>
    </location>
</feature>
<feature type="transmembrane region" description="Helical" evidence="2">
    <location>
        <begin position="221"/>
        <end position="240"/>
    </location>
</feature>
<dbReference type="KEGG" id="bnn:FOA43_000971"/>
<feature type="compositionally biased region" description="Polar residues" evidence="1">
    <location>
        <begin position="250"/>
        <end position="260"/>
    </location>
</feature>
<keyword evidence="2" id="KW-1133">Transmembrane helix</keyword>
<sequence length="387" mass="43401">MYKPKIFKELGVKRGHTLTRFLSHDHDNSDQDKAFDDDTDQSKRFLRKIKTYSSGLHESPNPPKSPIRTSGRTQKQMGEMKDIAFELKMPSKQNIHPLDQPLILKGGKKLSPLPVSQMGNIGRGSVGSATEGGVVMSMTDISRFSEIVWNTIYKLAMTIWNLDLFINIQRTDNSTIRLHVPSIILALFGIHFLRSMLFRSANSLDSIPYYSTKPVLKTSSTLTNLMNFMAVLGVCGYLFLKMTQSMDGDASQARSQTSQSLKDERRAHSADSNDATTISYSDDSGSSTTYHSLDNDSEKSYAARKRASREGSPLKVPLTLHTQRHKHQVQKLTINRAISDNGTNYGRALAHSQTNDYDSYFGTSTDMEKMKQAGRRELLRAFNISDA</sequence>
<accession>A0A875RY90</accession>
<evidence type="ECO:0000313" key="4">
    <source>
        <dbReference type="Proteomes" id="UP000662931"/>
    </source>
</evidence>
<keyword evidence="2" id="KW-0472">Membrane</keyword>
<reference evidence="3" key="1">
    <citation type="submission" date="2020-10" db="EMBL/GenBank/DDBJ databases">
        <authorList>
            <person name="Roach M.J.R."/>
        </authorList>
    </citation>
    <scope>NUCLEOTIDE SEQUENCE</scope>
    <source>
        <strain evidence="3">CBS 1945</strain>
    </source>
</reference>
<feature type="region of interest" description="Disordered" evidence="1">
    <location>
        <begin position="51"/>
        <end position="75"/>
    </location>
</feature>
<protein>
    <submittedName>
        <fullName evidence="3">Uncharacterized protein</fullName>
    </submittedName>
</protein>
<organism evidence="3 4">
    <name type="scientific">Eeniella nana</name>
    <name type="common">Yeast</name>
    <name type="synonym">Brettanomyces nanus</name>
    <dbReference type="NCBI Taxonomy" id="13502"/>
    <lineage>
        <taxon>Eukaryota</taxon>
        <taxon>Fungi</taxon>
        <taxon>Dikarya</taxon>
        <taxon>Ascomycota</taxon>
        <taxon>Saccharomycotina</taxon>
        <taxon>Pichiomycetes</taxon>
        <taxon>Pichiales</taxon>
        <taxon>Pichiaceae</taxon>
        <taxon>Brettanomyces</taxon>
    </lineage>
</organism>